<evidence type="ECO:0000313" key="1">
    <source>
        <dbReference type="EMBL" id="QNR95630.1"/>
    </source>
</evidence>
<reference evidence="2" key="1">
    <citation type="submission" date="2014-08" db="EMBL/GenBank/DDBJ databases">
        <title>Complete genome sequence of Streptomyces lividans TK24.</title>
        <authorList>
            <consortium name="StrepSynth"/>
            <person name="Ruckert C."/>
            <person name="Fridjonson O.H."/>
            <person name="Lambert C."/>
            <person name="van Wezel G.P."/>
            <person name="Bernaerts K."/>
            <person name="Anne J."/>
            <person name="Economou A."/>
            <person name="Kalinowski J."/>
        </authorList>
    </citation>
    <scope>NUCLEOTIDE SEQUENCE [LARGE SCALE GENOMIC DNA]</scope>
    <source>
        <strain evidence="2">TK24</strain>
    </source>
</reference>
<gene>
    <name evidence="1" type="ORF">SLIV_23292</name>
</gene>
<dbReference type="Proteomes" id="UP000028682">
    <property type="component" value="Chromosome"/>
</dbReference>
<accession>A0ABX6TPX1</accession>
<proteinExistence type="predicted"/>
<organism evidence="1 2">
    <name type="scientific">Streptomyces lividans TK24</name>
    <dbReference type="NCBI Taxonomy" id="457428"/>
    <lineage>
        <taxon>Bacteria</taxon>
        <taxon>Bacillati</taxon>
        <taxon>Actinomycetota</taxon>
        <taxon>Actinomycetes</taxon>
        <taxon>Kitasatosporales</taxon>
        <taxon>Streptomycetaceae</taxon>
        <taxon>Streptomyces</taxon>
    </lineage>
</organism>
<evidence type="ECO:0000313" key="2">
    <source>
        <dbReference type="Proteomes" id="UP000028682"/>
    </source>
</evidence>
<sequence length="29" mass="3029">MSCALAVDRVAADSAARDDRGRHRSAPAC</sequence>
<protein>
    <submittedName>
        <fullName evidence="1">Uncharacterized protein</fullName>
    </submittedName>
</protein>
<keyword evidence="2" id="KW-1185">Reference proteome</keyword>
<dbReference type="EMBL" id="CP009124">
    <property type="protein sequence ID" value="QNR95630.1"/>
    <property type="molecule type" value="Genomic_DNA"/>
</dbReference>
<name>A0ABX6TPX1_STRLI</name>